<dbReference type="AlphaFoldDB" id="X1FKS0"/>
<dbReference type="InterPro" id="IPR037022">
    <property type="entry name" value="Formyl_trans_C_sf"/>
</dbReference>
<name>X1FKS0_9ZZZZ</name>
<dbReference type="EMBL" id="BARU01007478">
    <property type="protein sequence ID" value="GAH45542.1"/>
    <property type="molecule type" value="Genomic_DNA"/>
</dbReference>
<gene>
    <name evidence="1" type="ORF">S03H2_14730</name>
</gene>
<proteinExistence type="predicted"/>
<evidence type="ECO:0000313" key="1">
    <source>
        <dbReference type="EMBL" id="GAH45542.1"/>
    </source>
</evidence>
<feature type="non-terminal residue" evidence="1">
    <location>
        <position position="1"/>
    </location>
</feature>
<dbReference type="Gene3D" id="3.10.25.10">
    <property type="entry name" value="Formyl transferase, C-terminal domain"/>
    <property type="match status" value="1"/>
</dbReference>
<evidence type="ECO:0008006" key="2">
    <source>
        <dbReference type="Google" id="ProtNLM"/>
    </source>
</evidence>
<accession>X1FKS0</accession>
<organism evidence="1">
    <name type="scientific">marine sediment metagenome</name>
    <dbReference type="NCBI Taxonomy" id="412755"/>
    <lineage>
        <taxon>unclassified sequences</taxon>
        <taxon>metagenomes</taxon>
        <taxon>ecological metagenomes</taxon>
    </lineage>
</organism>
<comment type="caution">
    <text evidence="1">The sequence shown here is derived from an EMBL/GenBank/DDBJ whole genome shotgun (WGS) entry which is preliminary data.</text>
</comment>
<protein>
    <recommendedName>
        <fullName evidence="2">Formyl transferase C-terminal domain-containing protein</fullName>
    </recommendedName>
</protein>
<sequence>IIKILRLIPTGSKELTAEQFVNGYKIKAGDVLG</sequence>
<reference evidence="1" key="1">
    <citation type="journal article" date="2014" name="Front. Microbiol.">
        <title>High frequency of phylogenetically diverse reductive dehalogenase-homologous genes in deep subseafloor sedimentary metagenomes.</title>
        <authorList>
            <person name="Kawai M."/>
            <person name="Futagami T."/>
            <person name="Toyoda A."/>
            <person name="Takaki Y."/>
            <person name="Nishi S."/>
            <person name="Hori S."/>
            <person name="Arai W."/>
            <person name="Tsubouchi T."/>
            <person name="Morono Y."/>
            <person name="Uchiyama I."/>
            <person name="Ito T."/>
            <person name="Fujiyama A."/>
            <person name="Inagaki F."/>
            <person name="Takami H."/>
        </authorList>
    </citation>
    <scope>NUCLEOTIDE SEQUENCE</scope>
    <source>
        <strain evidence="1">Expedition CK06-06</strain>
    </source>
</reference>